<dbReference type="InterPro" id="IPR031941">
    <property type="entry name" value="DUF4773"/>
</dbReference>
<evidence type="ECO:0000259" key="2">
    <source>
        <dbReference type="Pfam" id="PF15998"/>
    </source>
</evidence>
<feature type="chain" id="PRO_5044264605" evidence="1">
    <location>
        <begin position="22"/>
        <end position="218"/>
    </location>
</feature>
<dbReference type="Pfam" id="PF15998">
    <property type="entry name" value="DUF4773"/>
    <property type="match status" value="1"/>
</dbReference>
<feature type="signal peptide" evidence="1">
    <location>
        <begin position="1"/>
        <end position="21"/>
    </location>
</feature>
<dbReference type="PANTHER" id="PTHR36299">
    <property type="entry name" value="AGAP008005-PA"/>
    <property type="match status" value="1"/>
</dbReference>
<proteinExistence type="evidence at transcript level"/>
<dbReference type="AlphaFoldDB" id="A0AB38ZEN6"/>
<feature type="domain" description="DUF4773" evidence="2">
    <location>
        <begin position="60"/>
        <end position="173"/>
    </location>
</feature>
<accession>A0AB38ZEN6</accession>
<protein>
    <submittedName>
        <fullName evidence="3">Heteropteran venom family 2 protein 8</fullName>
    </submittedName>
</protein>
<sequence>MVPFKSLCFLLFLGLVLATWAEDIDEQELIAAPFEELEIDLDDSDEEIEARGLFKKKDRCSCVTKNSCGCCAKPRILGYKLKGCLNFTIFAEEKKLEVALIVQDSQVAQHNFSYAPVDKICKSLPGKLKFLKFCLFTNTTESEENGLVSCTSMDIIYKETTFAIINFSCIRLKDGQIDFDFHQEIDRKTVLKVKIKNPISGLKKLISKMLKKREEVAE</sequence>
<dbReference type="EMBL" id="PP517500">
    <property type="protein sequence ID" value="WXI02750.1"/>
    <property type="molecule type" value="mRNA"/>
</dbReference>
<evidence type="ECO:0000313" key="3">
    <source>
        <dbReference type="EMBL" id="WXI02750.1"/>
    </source>
</evidence>
<reference evidence="3" key="1">
    <citation type="submission" date="2024-03" db="EMBL/GenBank/DDBJ databases">
        <title>Venom adaptation and exaptation during the trophic switch to blood-feeding by kissing bugs (Reduviidae: Triatominae).</title>
        <authorList>
            <person name="Zdenek C.N."/>
            <person name="Cardoso F.C."/>
            <person name="Robinson S.D."/>
            <person name="Mercedes R.S."/>
            <person name="Raidjoe E.R."/>
            <person name="Hernandez-Vargas M.J."/>
            <person name="Jin J."/>
            <person name="Corzo G."/>
            <person name="Vetter I."/>
            <person name="King G.F."/>
            <person name="Fry B.G."/>
            <person name="Walker A."/>
        </authorList>
    </citation>
    <scope>NUCLEOTIDE SEQUENCE</scope>
</reference>
<evidence type="ECO:0000256" key="1">
    <source>
        <dbReference type="SAM" id="SignalP"/>
    </source>
</evidence>
<keyword evidence="1" id="KW-0732">Signal</keyword>
<dbReference type="PANTHER" id="PTHR36299:SF2">
    <property type="entry name" value="DUF4773 DOMAIN-CONTAINING PROTEIN"/>
    <property type="match status" value="1"/>
</dbReference>
<organism evidence="3">
    <name type="scientific">Oncocephalus sp</name>
    <dbReference type="NCBI Taxonomy" id="2944721"/>
    <lineage>
        <taxon>Eukaryota</taxon>
        <taxon>Metazoa</taxon>
        <taxon>Ecdysozoa</taxon>
        <taxon>Arthropoda</taxon>
        <taxon>Hexapoda</taxon>
        <taxon>Insecta</taxon>
        <taxon>Pterygota</taxon>
        <taxon>Neoptera</taxon>
        <taxon>Paraneoptera</taxon>
        <taxon>Hemiptera</taxon>
        <taxon>Heteroptera</taxon>
        <taxon>Panheteroptera</taxon>
        <taxon>Cimicomorpha</taxon>
        <taxon>Reduviidae</taxon>
        <taxon>Stenopodainae</taxon>
        <taxon>Oncocephalus</taxon>
    </lineage>
</organism>
<name>A0AB38ZEN6_9HEMI</name>